<comment type="caution">
    <text evidence="2">The sequence shown here is derived from an EMBL/GenBank/DDBJ whole genome shotgun (WGS) entry which is preliminary data.</text>
</comment>
<organism evidence="2 3">
    <name type="scientific">Canavalia gladiata</name>
    <name type="common">Sword bean</name>
    <name type="synonym">Dolichos gladiatus</name>
    <dbReference type="NCBI Taxonomy" id="3824"/>
    <lineage>
        <taxon>Eukaryota</taxon>
        <taxon>Viridiplantae</taxon>
        <taxon>Streptophyta</taxon>
        <taxon>Embryophyta</taxon>
        <taxon>Tracheophyta</taxon>
        <taxon>Spermatophyta</taxon>
        <taxon>Magnoliopsida</taxon>
        <taxon>eudicotyledons</taxon>
        <taxon>Gunneridae</taxon>
        <taxon>Pentapetalae</taxon>
        <taxon>rosids</taxon>
        <taxon>fabids</taxon>
        <taxon>Fabales</taxon>
        <taxon>Fabaceae</taxon>
        <taxon>Papilionoideae</taxon>
        <taxon>50 kb inversion clade</taxon>
        <taxon>NPAAA clade</taxon>
        <taxon>indigoferoid/millettioid clade</taxon>
        <taxon>Phaseoleae</taxon>
        <taxon>Canavalia</taxon>
    </lineage>
</organism>
<feature type="region of interest" description="Disordered" evidence="1">
    <location>
        <begin position="202"/>
        <end position="221"/>
    </location>
</feature>
<gene>
    <name evidence="2" type="ORF">VNO77_09004</name>
</gene>
<proteinExistence type="predicted"/>
<keyword evidence="3" id="KW-1185">Reference proteome</keyword>
<name>A0AAN9QX74_CANGL</name>
<accession>A0AAN9QX74</accession>
<protein>
    <submittedName>
        <fullName evidence="2">Uncharacterized protein</fullName>
    </submittedName>
</protein>
<evidence type="ECO:0000313" key="2">
    <source>
        <dbReference type="EMBL" id="KAK7350406.1"/>
    </source>
</evidence>
<evidence type="ECO:0000313" key="3">
    <source>
        <dbReference type="Proteomes" id="UP001367508"/>
    </source>
</evidence>
<evidence type="ECO:0000256" key="1">
    <source>
        <dbReference type="SAM" id="MobiDB-lite"/>
    </source>
</evidence>
<reference evidence="2 3" key="1">
    <citation type="submission" date="2024-01" db="EMBL/GenBank/DDBJ databases">
        <title>The genomes of 5 underutilized Papilionoideae crops provide insights into root nodulation and disease resistanc.</title>
        <authorList>
            <person name="Jiang F."/>
        </authorList>
    </citation>
    <scope>NUCLEOTIDE SEQUENCE [LARGE SCALE GENOMIC DNA]</scope>
    <source>
        <strain evidence="2">LVBAO_FW01</strain>
        <tissue evidence="2">Leaves</tissue>
    </source>
</reference>
<dbReference type="Proteomes" id="UP001367508">
    <property type="component" value="Unassembled WGS sequence"/>
</dbReference>
<dbReference type="AlphaFoldDB" id="A0AAN9QX74"/>
<dbReference type="EMBL" id="JAYMYQ010000002">
    <property type="protein sequence ID" value="KAK7350406.1"/>
    <property type="molecule type" value="Genomic_DNA"/>
</dbReference>
<sequence length="271" mass="30603">MSQSRWHQAGMLLIQMHGSIRECLEDRNHESEMMLIRLRQDERASSISSFTILFQESCKGVRNLTWSENSTSFFQASQGYVFRRNWCVPSFHQDAPDPFVLAAISLLPSSFQMRDSKKKFPRRSLVPLFFFLFQSFSQRWESGEFLLGAGVVQLDGQFCGTQWVVICIGLVSCCYFESARPNSGTGMAQFGPLVILNIQRPSSATGRRHNGKENLGRNENSGRNSLDIMLIMTQYGVGEKLKGSVMCRARMGNLEGIGRASTTRLSISLWS</sequence>